<dbReference type="RefSeq" id="WP_308993451.1">
    <property type="nucleotide sequence ID" value="NZ_CP155618.1"/>
</dbReference>
<sequence>MNNSFAQEQKYYHGLAQVEIFKTDIKNQYQANFFKSELLKIFCDLKIDFDLEDCDKILRVEGGFECDELFEIAKKLNIKIEVLKD</sequence>
<evidence type="ECO:0000313" key="1">
    <source>
        <dbReference type="EMBL" id="XBL13003.1"/>
    </source>
</evidence>
<dbReference type="EMBL" id="CP155618">
    <property type="protein sequence ID" value="XBL13003.1"/>
    <property type="molecule type" value="Genomic_DNA"/>
</dbReference>
<organism evidence="1 2">
    <name type="scientific">Mariniflexile litorale</name>
    <dbReference type="NCBI Taxonomy" id="3045158"/>
    <lineage>
        <taxon>Bacteria</taxon>
        <taxon>Pseudomonadati</taxon>
        <taxon>Bacteroidota</taxon>
        <taxon>Flavobacteriia</taxon>
        <taxon>Flavobacteriales</taxon>
        <taxon>Flavobacteriaceae</taxon>
        <taxon>Mariniflexile</taxon>
    </lineage>
</organism>
<reference evidence="1" key="1">
    <citation type="submission" date="2024-04" db="EMBL/GenBank/DDBJ databases">
        <title>Mariniflexile litorale, isolated from the shallow sediments of the Sea of Japan.</title>
        <authorList>
            <person name="Romanenko L."/>
            <person name="Isaeva M."/>
        </authorList>
    </citation>
    <scope>NUCLEOTIDE SEQUENCE [LARGE SCALE GENOMIC DNA]</scope>
    <source>
        <strain evidence="1">KMM 9835</strain>
    </source>
</reference>
<gene>
    <name evidence="1" type="ORF">QLS71_011770</name>
</gene>
<accession>A0AAU7EBK1</accession>
<evidence type="ECO:0000313" key="2">
    <source>
        <dbReference type="Proteomes" id="UP001224325"/>
    </source>
</evidence>
<name>A0AAU7EBK1_9FLAO</name>
<dbReference type="KEGG" id="mlil:QLS71_011770"/>
<protein>
    <submittedName>
        <fullName evidence="1">Uncharacterized protein</fullName>
    </submittedName>
</protein>
<keyword evidence="2" id="KW-1185">Reference proteome</keyword>
<dbReference type="Proteomes" id="UP001224325">
    <property type="component" value="Chromosome"/>
</dbReference>
<dbReference type="AlphaFoldDB" id="A0AAU7EBK1"/>
<proteinExistence type="predicted"/>